<name>A0A2S6ZCL7_9XANT</name>
<dbReference type="Proteomes" id="UP000239898">
    <property type="component" value="Unassembled WGS sequence"/>
</dbReference>
<sequence>MAFKGRLVLVGALLIGASALIGCSQPPAGQDVASKPEPAAEKLEINEIVVRPVGKASDTPLRPAFPKDRLEIAFKTKGSAARAELSVKMIALAGGRTVRTDKVRLSAANAPVPSMYFEPSPEWTPGRYLFEVSLNGQLAGSQELEIFPEDVAEPARP</sequence>
<feature type="chain" id="PRO_5015473238" evidence="1">
    <location>
        <begin position="22"/>
        <end position="157"/>
    </location>
</feature>
<evidence type="ECO:0000313" key="2">
    <source>
        <dbReference type="EMBL" id="PPT87827.1"/>
    </source>
</evidence>
<proteinExistence type="predicted"/>
<dbReference type="PROSITE" id="PS51257">
    <property type="entry name" value="PROKAR_LIPOPROTEIN"/>
    <property type="match status" value="1"/>
</dbReference>
<keyword evidence="3" id="KW-1185">Reference proteome</keyword>
<dbReference type="AlphaFoldDB" id="A0A2S6ZCL7"/>
<evidence type="ECO:0000313" key="3">
    <source>
        <dbReference type="Proteomes" id="UP000239898"/>
    </source>
</evidence>
<keyword evidence="1" id="KW-0732">Signal</keyword>
<protein>
    <submittedName>
        <fullName evidence="2">Uncharacterized protein</fullName>
    </submittedName>
</protein>
<organism evidence="2 3">
    <name type="scientific">Xanthomonas theicola</name>
    <dbReference type="NCBI Taxonomy" id="56464"/>
    <lineage>
        <taxon>Bacteria</taxon>
        <taxon>Pseudomonadati</taxon>
        <taxon>Pseudomonadota</taxon>
        <taxon>Gammaproteobacteria</taxon>
        <taxon>Lysobacterales</taxon>
        <taxon>Lysobacteraceae</taxon>
        <taxon>Xanthomonas</taxon>
    </lineage>
</organism>
<reference evidence="2 3" key="1">
    <citation type="submission" date="2016-08" db="EMBL/GenBank/DDBJ databases">
        <title>Evolution of the type three secretion system and type three effector repertoires in Xanthomonas.</title>
        <authorList>
            <person name="Merda D."/>
            <person name="Briand M."/>
            <person name="Bosis E."/>
            <person name="Rousseau C."/>
            <person name="Portier P."/>
            <person name="Jacques M.-A."/>
            <person name="Fischer-Le Saux M."/>
        </authorList>
    </citation>
    <scope>NUCLEOTIDE SEQUENCE [LARGE SCALE GENOMIC DNA]</scope>
    <source>
        <strain evidence="2 3">CFBP 4691</strain>
    </source>
</reference>
<evidence type="ECO:0000256" key="1">
    <source>
        <dbReference type="SAM" id="SignalP"/>
    </source>
</evidence>
<accession>A0A2S6ZCL7</accession>
<dbReference type="EMBL" id="MIGX01000082">
    <property type="protein sequence ID" value="PPT87827.1"/>
    <property type="molecule type" value="Genomic_DNA"/>
</dbReference>
<gene>
    <name evidence="2" type="ORF">XthCFBP4691_14780</name>
</gene>
<comment type="caution">
    <text evidence="2">The sequence shown here is derived from an EMBL/GenBank/DDBJ whole genome shotgun (WGS) entry which is preliminary data.</text>
</comment>
<dbReference type="OrthoDB" id="6059248at2"/>
<feature type="signal peptide" evidence="1">
    <location>
        <begin position="1"/>
        <end position="21"/>
    </location>
</feature>
<dbReference type="RefSeq" id="WP_128421117.1">
    <property type="nucleotide sequence ID" value="NZ_CP049017.1"/>
</dbReference>